<keyword evidence="6" id="KW-0325">Glycoprotein</keyword>
<keyword evidence="4 7" id="KW-0442">Lipid degradation</keyword>
<protein>
    <recommendedName>
        <fullName evidence="7">Phospholipase B-like</fullName>
        <ecNumber evidence="7">3.1.1.-</ecNumber>
    </recommendedName>
</protein>
<comment type="function">
    <text evidence="7">Putative phospholipase.</text>
</comment>
<evidence type="ECO:0000256" key="5">
    <source>
        <dbReference type="ARBA" id="ARBA00023098"/>
    </source>
</evidence>
<dbReference type="AlphaFoldDB" id="A0A671M0S7"/>
<evidence type="ECO:0000256" key="6">
    <source>
        <dbReference type="ARBA" id="ARBA00023180"/>
    </source>
</evidence>
<dbReference type="PANTHER" id="PTHR12370:SF3">
    <property type="entry name" value="PHOSPHOLIPASE B-LIKE 2-RELATED"/>
    <property type="match status" value="1"/>
</dbReference>
<dbReference type="InterPro" id="IPR007000">
    <property type="entry name" value="PLipase_B-like"/>
</dbReference>
<keyword evidence="9" id="KW-1185">Reference proteome</keyword>
<dbReference type="GO" id="GO:0005576">
    <property type="term" value="C:extracellular region"/>
    <property type="evidence" value="ECO:0007669"/>
    <property type="project" value="TreeGrafter"/>
</dbReference>
<dbReference type="GO" id="GO:0009395">
    <property type="term" value="P:phospholipid catabolic process"/>
    <property type="evidence" value="ECO:0007669"/>
    <property type="project" value="TreeGrafter"/>
</dbReference>
<keyword evidence="3 7" id="KW-0378">Hydrolase</keyword>
<evidence type="ECO:0000256" key="3">
    <source>
        <dbReference type="ARBA" id="ARBA00022801"/>
    </source>
</evidence>
<dbReference type="EC" id="3.1.1.-" evidence="7"/>
<sequence length="624" mass="70619">HVTVGYRSFDFRFIWVTQKCTFASQGAVFKGLVSGIPSPSWPTTSVKTEVRKYEVHPNLMFCVCVCVCVSWAYLEVSTSGGYNDTLQAYAAGVVEAAVTSQLIYKHWMNTLMGYCGPFSPDVSYCQRLKDYITSNLQWLMQQMDAHADAPYWHQVRLSLLQLQGLEDGYNGQIEFPSGSLSINPFGFLLFQMGGDLEDLEAALNKSHQSRAVGSGSCSALIKFLPGRKDLLVSHDTWNNYQSMLRILKRYSFAYRTSPTEKEIIPGRIQVFSSYPGSIFSGDDFYLLSSGLVTLETTIGNSNAELWRFVRPCGAVMEWLRNIVANRLAQSGQAWTDIFSKYNSGTYNNQWMVIDYKAFVPGQGYTKQGLFTVLEQIPGMIVTADRTEELFQTGYWASYNIPYFEEVFNASGGQELVQKYGSWFSFSDNPRAQIFRRNQSLVTDVESMMRLMRYNNYEEDPLSRCDGCDPAQNGENSISARSDLNPGNGSYPFGALRQRPHGGTDMKVTSAGMFSRLELVAVSGPTWDQVPVFQWSSSPYSTLLHMGHPDRWAFQPVHVRWSTYHLSSPDHFIVAFSLMVAMLQSLSKVCKVSKVFLKFTQMCLWEIFSPQWPETSWRCESRSIG</sequence>
<evidence type="ECO:0000256" key="2">
    <source>
        <dbReference type="ARBA" id="ARBA00022729"/>
    </source>
</evidence>
<evidence type="ECO:0000313" key="8">
    <source>
        <dbReference type="Ensembl" id="ENSSANP00000025260.1"/>
    </source>
</evidence>
<organism evidence="8 9">
    <name type="scientific">Sinocyclocheilus anshuiensis</name>
    <dbReference type="NCBI Taxonomy" id="1608454"/>
    <lineage>
        <taxon>Eukaryota</taxon>
        <taxon>Metazoa</taxon>
        <taxon>Chordata</taxon>
        <taxon>Craniata</taxon>
        <taxon>Vertebrata</taxon>
        <taxon>Euteleostomi</taxon>
        <taxon>Actinopterygii</taxon>
        <taxon>Neopterygii</taxon>
        <taxon>Teleostei</taxon>
        <taxon>Ostariophysi</taxon>
        <taxon>Cypriniformes</taxon>
        <taxon>Cyprinidae</taxon>
        <taxon>Cyprininae</taxon>
        <taxon>Sinocyclocheilus</taxon>
    </lineage>
</organism>
<evidence type="ECO:0000313" key="9">
    <source>
        <dbReference type="Proteomes" id="UP000472260"/>
    </source>
</evidence>
<name>A0A671M0S7_9TELE</name>
<proteinExistence type="inferred from homology"/>
<keyword evidence="5 7" id="KW-0443">Lipid metabolism</keyword>
<evidence type="ECO:0000256" key="7">
    <source>
        <dbReference type="RuleBase" id="RU364138"/>
    </source>
</evidence>
<evidence type="ECO:0000256" key="1">
    <source>
        <dbReference type="ARBA" id="ARBA00007835"/>
    </source>
</evidence>
<gene>
    <name evidence="8" type="primary">plbd2</name>
</gene>
<dbReference type="PANTHER" id="PTHR12370">
    <property type="entry name" value="PHOSPHOLIPASE B-RELATED"/>
    <property type="match status" value="1"/>
</dbReference>
<dbReference type="Ensembl" id="ENSSANT00000026903.1">
    <property type="protein sequence ID" value="ENSSANP00000025260.1"/>
    <property type="gene ID" value="ENSSANG00000012947.1"/>
</dbReference>
<keyword evidence="2" id="KW-0732">Signal</keyword>
<reference evidence="8" key="2">
    <citation type="submission" date="2025-09" db="UniProtKB">
        <authorList>
            <consortium name="Ensembl"/>
        </authorList>
    </citation>
    <scope>IDENTIFICATION</scope>
</reference>
<accession>A0A671M0S7</accession>
<dbReference type="Pfam" id="PF04916">
    <property type="entry name" value="Phospholip_B"/>
    <property type="match status" value="1"/>
</dbReference>
<evidence type="ECO:0000256" key="4">
    <source>
        <dbReference type="ARBA" id="ARBA00022963"/>
    </source>
</evidence>
<dbReference type="Proteomes" id="UP000472260">
    <property type="component" value="Unassembled WGS sequence"/>
</dbReference>
<dbReference type="GO" id="GO:0004620">
    <property type="term" value="F:phospholipase activity"/>
    <property type="evidence" value="ECO:0007669"/>
    <property type="project" value="InterPro"/>
</dbReference>
<comment type="similarity">
    <text evidence="1 7">Belongs to the phospholipase B-like family.</text>
</comment>
<dbReference type="Gene3D" id="3.60.60.30">
    <property type="match status" value="1"/>
</dbReference>
<reference evidence="8" key="1">
    <citation type="submission" date="2025-08" db="UniProtKB">
        <authorList>
            <consortium name="Ensembl"/>
        </authorList>
    </citation>
    <scope>IDENTIFICATION</scope>
</reference>